<dbReference type="Pfam" id="PF00400">
    <property type="entry name" value="WD40"/>
    <property type="match status" value="8"/>
</dbReference>
<dbReference type="InterPro" id="IPR001680">
    <property type="entry name" value="WD40_rpt"/>
</dbReference>
<dbReference type="OrthoDB" id="10261640at2759"/>
<dbReference type="PANTHER" id="PTHR19857:SF8">
    <property type="entry name" value="ANGIO-ASSOCIATED MIGRATORY CELL PROTEIN"/>
    <property type="match status" value="1"/>
</dbReference>
<accession>A0A5B8N102</accession>
<dbReference type="InterPro" id="IPR051179">
    <property type="entry name" value="WD_repeat_multifunction"/>
</dbReference>
<dbReference type="PROSITE" id="PS00678">
    <property type="entry name" value="WD_REPEATS_1"/>
    <property type="match status" value="2"/>
</dbReference>
<dbReference type="STRING" id="1764295.A0A5B8N102"/>
<dbReference type="EMBL" id="CP031051">
    <property type="protein sequence ID" value="QDZ25605.1"/>
    <property type="molecule type" value="Genomic_DNA"/>
</dbReference>
<dbReference type="InterPro" id="IPR015943">
    <property type="entry name" value="WD40/YVTN_repeat-like_dom_sf"/>
</dbReference>
<keyword evidence="2" id="KW-0677">Repeat</keyword>
<dbReference type="InterPro" id="IPR020472">
    <property type="entry name" value="WD40_PAC1"/>
</dbReference>
<gene>
    <name evidence="5" type="ORF">A3770_18p81230</name>
</gene>
<proteinExistence type="predicted"/>
<evidence type="ECO:0000256" key="4">
    <source>
        <dbReference type="SAM" id="MobiDB-lite"/>
    </source>
</evidence>
<feature type="repeat" description="WD" evidence="3">
    <location>
        <begin position="138"/>
        <end position="179"/>
    </location>
</feature>
<sequence length="484" mass="51318">MADGEEERNGEGEGQGEEGQEEEVFMPEDAEVVADLEGQASESDEEDEDMEAMMLEEDQVPDEVFEVERDDACACLVADSGSGEASGSGAANETASAKPVYAVKWNKTDPSIAACGGEDDRVRLWKPFHAGGPNSITLSAHSDSVVALDFDSSGRLLASGGMDGKVCVWSAITGKLLCSLEGPGEAVEFVKWHPMGRVLLAGSEDMTLWMWNVVVSGEDDQQQHDNLKCEGQCMQVFTGHNSSVTCGGFTPNGKLIVSASLDDTVRVWNPRTGECQHTFSFQNQASAHDDSSMGEDEQRGITCLDFSPDSSMVLCGCIDGAAHLVNVNTNRVLWKLGGSGNAADSMAHSAGQQLPSGHEDSVETVAFHPAGQPLVATGSLDGLLIIWDANTSSPRIVCRHPRGVIRVQWALAAGSSHPPGSAVHDLSIYTCGLDGRVRLWDARSGNCDKEFQGFVKSVLDMDVSPNGVSAIAGSDDGTARVFSS</sequence>
<feature type="region of interest" description="Disordered" evidence="4">
    <location>
        <begin position="1"/>
        <end position="50"/>
    </location>
</feature>
<dbReference type="PROSITE" id="PS50294">
    <property type="entry name" value="WD_REPEATS_REGION"/>
    <property type="match status" value="4"/>
</dbReference>
<feature type="repeat" description="WD" evidence="3">
    <location>
        <begin position="355"/>
        <end position="397"/>
    </location>
</feature>
<dbReference type="AlphaFoldDB" id="A0A5B8N102"/>
<keyword evidence="1 3" id="KW-0853">WD repeat</keyword>
<dbReference type="InterPro" id="IPR036322">
    <property type="entry name" value="WD40_repeat_dom_sf"/>
</dbReference>
<dbReference type="Proteomes" id="UP000316726">
    <property type="component" value="Chromosome 18"/>
</dbReference>
<feature type="compositionally biased region" description="Acidic residues" evidence="4">
    <location>
        <begin position="1"/>
        <end position="34"/>
    </location>
</feature>
<name>A0A5B8N102_9CHLO</name>
<reference evidence="5 6" key="1">
    <citation type="submission" date="2018-07" db="EMBL/GenBank/DDBJ databases">
        <title>The complete nuclear genome of the prasinophyte Chloropicon primus (CCMP1205).</title>
        <authorList>
            <person name="Pombert J.-F."/>
            <person name="Otis C."/>
            <person name="Turmel M."/>
            <person name="Lemieux C."/>
        </authorList>
    </citation>
    <scope>NUCLEOTIDE SEQUENCE [LARGE SCALE GENOMIC DNA]</scope>
    <source>
        <strain evidence="5 6">CCMP1205</strain>
    </source>
</reference>
<evidence type="ECO:0000313" key="6">
    <source>
        <dbReference type="Proteomes" id="UP000316726"/>
    </source>
</evidence>
<evidence type="ECO:0000313" key="5">
    <source>
        <dbReference type="EMBL" id="QDZ25605.1"/>
    </source>
</evidence>
<keyword evidence="6" id="KW-1185">Reference proteome</keyword>
<dbReference type="PROSITE" id="PS50082">
    <property type="entry name" value="WD_REPEATS_2"/>
    <property type="match status" value="4"/>
</dbReference>
<evidence type="ECO:0000256" key="1">
    <source>
        <dbReference type="ARBA" id="ARBA00022574"/>
    </source>
</evidence>
<feature type="repeat" description="WD" evidence="3">
    <location>
        <begin position="180"/>
        <end position="213"/>
    </location>
</feature>
<evidence type="ECO:0000256" key="3">
    <source>
        <dbReference type="PROSITE-ProRule" id="PRU00221"/>
    </source>
</evidence>
<protein>
    <submittedName>
        <fullName evidence="5">WD40 repeat domain-containing protein</fullName>
    </submittedName>
</protein>
<dbReference type="SMART" id="SM00320">
    <property type="entry name" value="WD40"/>
    <property type="match status" value="8"/>
</dbReference>
<dbReference type="Gene3D" id="2.130.10.10">
    <property type="entry name" value="YVTN repeat-like/Quinoprotein amine dehydrogenase"/>
    <property type="match status" value="3"/>
</dbReference>
<dbReference type="PANTHER" id="PTHR19857">
    <property type="entry name" value="MITOCHONDRIAL DIVISION PROTEIN 1-RELATED"/>
    <property type="match status" value="1"/>
</dbReference>
<dbReference type="InterPro" id="IPR019775">
    <property type="entry name" value="WD40_repeat_CS"/>
</dbReference>
<evidence type="ECO:0000256" key="2">
    <source>
        <dbReference type="ARBA" id="ARBA00022737"/>
    </source>
</evidence>
<dbReference type="SUPFAM" id="SSF50978">
    <property type="entry name" value="WD40 repeat-like"/>
    <property type="match status" value="1"/>
</dbReference>
<dbReference type="CDD" id="cd00200">
    <property type="entry name" value="WD40"/>
    <property type="match status" value="1"/>
</dbReference>
<feature type="repeat" description="WD" evidence="3">
    <location>
        <begin position="237"/>
        <end position="278"/>
    </location>
</feature>
<dbReference type="PRINTS" id="PR00320">
    <property type="entry name" value="GPROTEINBRPT"/>
</dbReference>
<organism evidence="5 6">
    <name type="scientific">Chloropicon primus</name>
    <dbReference type="NCBI Taxonomy" id="1764295"/>
    <lineage>
        <taxon>Eukaryota</taxon>
        <taxon>Viridiplantae</taxon>
        <taxon>Chlorophyta</taxon>
        <taxon>Chloropicophyceae</taxon>
        <taxon>Chloropicales</taxon>
        <taxon>Chloropicaceae</taxon>
        <taxon>Chloropicon</taxon>
    </lineage>
</organism>